<proteinExistence type="predicted"/>
<feature type="signal peptide" evidence="2">
    <location>
        <begin position="1"/>
        <end position="26"/>
    </location>
</feature>
<dbReference type="GO" id="GO:0005783">
    <property type="term" value="C:endoplasmic reticulum"/>
    <property type="evidence" value="ECO:0007669"/>
    <property type="project" value="TreeGrafter"/>
</dbReference>
<keyword evidence="2" id="KW-0732">Signal</keyword>
<feature type="chain" id="PRO_5009319837" evidence="2">
    <location>
        <begin position="27"/>
        <end position="336"/>
    </location>
</feature>
<evidence type="ECO:0000313" key="4">
    <source>
        <dbReference type="WBParaSite" id="maker-uti_cns_0003808-snap-gene-0.4-mRNA-1"/>
    </source>
</evidence>
<keyword evidence="1" id="KW-1133">Transmembrane helix</keyword>
<keyword evidence="1" id="KW-0812">Transmembrane</keyword>
<evidence type="ECO:0000256" key="1">
    <source>
        <dbReference type="SAM" id="Phobius"/>
    </source>
</evidence>
<feature type="transmembrane region" description="Helical" evidence="1">
    <location>
        <begin position="302"/>
        <end position="321"/>
    </location>
</feature>
<evidence type="ECO:0000313" key="3">
    <source>
        <dbReference type="Proteomes" id="UP000095280"/>
    </source>
</evidence>
<dbReference type="WBParaSite" id="maker-uti_cns_0003808-snap-gene-0.4-mRNA-1">
    <property type="protein sequence ID" value="maker-uti_cns_0003808-snap-gene-0.4-mRNA-1"/>
    <property type="gene ID" value="maker-uti_cns_0003808-snap-gene-0.4"/>
</dbReference>
<keyword evidence="1" id="KW-0472">Membrane</keyword>
<keyword evidence="3" id="KW-1185">Reference proteome</keyword>
<reference evidence="4" key="1">
    <citation type="submission" date="2016-11" db="UniProtKB">
        <authorList>
            <consortium name="WormBaseParasite"/>
        </authorList>
    </citation>
    <scope>IDENTIFICATION</scope>
</reference>
<dbReference type="PANTHER" id="PTHR12861:SF3">
    <property type="entry name" value="TRANSLOCON-ASSOCIATED PROTEIN SUBUNIT BETA"/>
    <property type="match status" value="1"/>
</dbReference>
<evidence type="ECO:0000256" key="2">
    <source>
        <dbReference type="SAM" id="SignalP"/>
    </source>
</evidence>
<sequence>NTFQQVAMGKISSALVLLMMVMSCMADTEERAQIVALKTILNNLVVKGKDITVQYDLYNVGSKAARNLQLEEEGFPSDYFELKAGLLRARWASLPAGANVSHSVVLTPLQSVVFNVSQATVRYRASEDSRGFTVGQTSGFGEVVIYDTAAYDRQFSAHAVFTPNLRHDLLRRSKMAQPRLIDAITKELKQQITQHLAVHLDQLVDPAVTVDNMLVDDNGKKLYYAIEKAYVRCSITVSRREKQSGRLPVKKLRQGAAANVTDTVQSEAANALARTERGISAVASSKTKLVWQMRDPSSLTEWLTFGLMSLPSIAIPMALWYKSHRKYAALATRKLD</sequence>
<protein>
    <submittedName>
        <fullName evidence="4">Translocon-associated protein subunit beta</fullName>
    </submittedName>
</protein>
<dbReference type="PANTHER" id="PTHR12861">
    <property type="entry name" value="TRANSLOCON-ASSOCIATED PROTEIN, BETA SUBUNIT PRECURSOR TRAP-BETA SIGNAL SEQUENCE RECEPTOR BETA SUBUNIT"/>
    <property type="match status" value="1"/>
</dbReference>
<organism evidence="3 4">
    <name type="scientific">Macrostomum lignano</name>
    <dbReference type="NCBI Taxonomy" id="282301"/>
    <lineage>
        <taxon>Eukaryota</taxon>
        <taxon>Metazoa</taxon>
        <taxon>Spiralia</taxon>
        <taxon>Lophotrochozoa</taxon>
        <taxon>Platyhelminthes</taxon>
        <taxon>Rhabditophora</taxon>
        <taxon>Macrostomorpha</taxon>
        <taxon>Macrostomida</taxon>
        <taxon>Macrostomidae</taxon>
        <taxon>Macrostomum</taxon>
    </lineage>
</organism>
<accession>A0A1I8H153</accession>
<dbReference type="AlphaFoldDB" id="A0A1I8H153"/>
<dbReference type="Proteomes" id="UP000095280">
    <property type="component" value="Unplaced"/>
</dbReference>
<dbReference type="Pfam" id="PF05753">
    <property type="entry name" value="TRAP_beta"/>
    <property type="match status" value="2"/>
</dbReference>
<name>A0A1I8H153_9PLAT</name>